<dbReference type="PRINTS" id="PR00463">
    <property type="entry name" value="EP450I"/>
</dbReference>
<sequence length="457" mass="50907">MSAPAMSLVPVMAPERVPLLGHVRPFRRDPLGLFESLRAYGEVVRIRIGWQQVYVVTSTEATVELFTTKSRQFDKGVTVEYFRDVFGYGLLSSEGETHRLHRLLLQPAFRRERLAGYVAMMRDRVGERIAQWRPGQVLDAREALTAITIDIIAGALISASVGKELAEEVQSRLPRVLELSYGRAMNPFPVLNRLPLARNREWAEHVARLHPMIDRVIADYRGADHDDATDLLGMMLAARDTDSGATMSDAEIHDQLLTILLAGSETTATALSWLFVLLTQHPRVAEKLVAELDRVLAGRPLEYDDLPRLPYTARVIDEALRHSPPIWLITRRALQPVELGGLRVPKGASIMLSPYLTGHDPKLLANPERFDPDRWAGERMGQTLRRAALPFGAGPRKCIGDTFATLELTVVLTTILARLRVGVAPGTDFTPETGMTYYPSGLRLRVDPRGESDYPGA</sequence>
<reference evidence="9 10" key="1">
    <citation type="submission" date="2018-09" db="EMBL/GenBank/DDBJ databases">
        <title>YIM PH21274 draft genome.</title>
        <authorList>
            <person name="Miao C."/>
        </authorList>
    </citation>
    <scope>NUCLEOTIDE SEQUENCE [LARGE SCALE GENOMIC DNA]</scope>
    <source>
        <strain evidence="9 10">YIM PH 21724</strain>
    </source>
</reference>
<comment type="cofactor">
    <cofactor evidence="7">
        <name>heme</name>
        <dbReference type="ChEBI" id="CHEBI:30413"/>
    </cofactor>
</comment>
<dbReference type="SUPFAM" id="SSF48264">
    <property type="entry name" value="Cytochrome P450"/>
    <property type="match status" value="1"/>
</dbReference>
<keyword evidence="5 7" id="KW-0408">Iron</keyword>
<keyword evidence="3 7" id="KW-0479">Metal-binding</keyword>
<evidence type="ECO:0000313" key="10">
    <source>
        <dbReference type="Proteomes" id="UP000266677"/>
    </source>
</evidence>
<gene>
    <name evidence="9" type="ORF">D5S18_14640</name>
</gene>
<dbReference type="EMBL" id="QZFU01000019">
    <property type="protein sequence ID" value="RJO74710.1"/>
    <property type="molecule type" value="Genomic_DNA"/>
</dbReference>
<dbReference type="Proteomes" id="UP000266677">
    <property type="component" value="Unassembled WGS sequence"/>
</dbReference>
<evidence type="ECO:0000256" key="8">
    <source>
        <dbReference type="RuleBase" id="RU000461"/>
    </source>
</evidence>
<dbReference type="InterPro" id="IPR050196">
    <property type="entry name" value="Cytochrome_P450_Monoox"/>
</dbReference>
<keyword evidence="4 8" id="KW-0560">Oxidoreductase</keyword>
<protein>
    <submittedName>
        <fullName evidence="9">Cytochrome P450</fullName>
    </submittedName>
</protein>
<dbReference type="AlphaFoldDB" id="A0A3A4KNK4"/>
<proteinExistence type="inferred from homology"/>
<dbReference type="InterPro" id="IPR002401">
    <property type="entry name" value="Cyt_P450_E_grp-I"/>
</dbReference>
<dbReference type="Gene3D" id="1.10.630.10">
    <property type="entry name" value="Cytochrome P450"/>
    <property type="match status" value="1"/>
</dbReference>
<dbReference type="InterPro" id="IPR036396">
    <property type="entry name" value="Cyt_P450_sf"/>
</dbReference>
<evidence type="ECO:0000256" key="6">
    <source>
        <dbReference type="ARBA" id="ARBA00023033"/>
    </source>
</evidence>
<organism evidence="9 10">
    <name type="scientific">Nocardia panacis</name>
    <dbReference type="NCBI Taxonomy" id="2340916"/>
    <lineage>
        <taxon>Bacteria</taxon>
        <taxon>Bacillati</taxon>
        <taxon>Actinomycetota</taxon>
        <taxon>Actinomycetes</taxon>
        <taxon>Mycobacteriales</taxon>
        <taxon>Nocardiaceae</taxon>
        <taxon>Nocardia</taxon>
    </lineage>
</organism>
<dbReference type="PANTHER" id="PTHR24291:SF50">
    <property type="entry name" value="BIFUNCTIONAL ALBAFLAVENONE MONOOXYGENASE_TERPENE SYNTHASE"/>
    <property type="match status" value="1"/>
</dbReference>
<dbReference type="PROSITE" id="PS00086">
    <property type="entry name" value="CYTOCHROME_P450"/>
    <property type="match status" value="1"/>
</dbReference>
<evidence type="ECO:0000256" key="4">
    <source>
        <dbReference type="ARBA" id="ARBA00023002"/>
    </source>
</evidence>
<keyword evidence="6 8" id="KW-0503">Monooxygenase</keyword>
<dbReference type="InterPro" id="IPR017972">
    <property type="entry name" value="Cyt_P450_CS"/>
</dbReference>
<keyword evidence="2 7" id="KW-0349">Heme</keyword>
<keyword evidence="10" id="KW-1185">Reference proteome</keyword>
<evidence type="ECO:0000256" key="5">
    <source>
        <dbReference type="ARBA" id="ARBA00023004"/>
    </source>
</evidence>
<evidence type="ECO:0000256" key="3">
    <source>
        <dbReference type="ARBA" id="ARBA00022723"/>
    </source>
</evidence>
<dbReference type="GO" id="GO:0016705">
    <property type="term" value="F:oxidoreductase activity, acting on paired donors, with incorporation or reduction of molecular oxygen"/>
    <property type="evidence" value="ECO:0007669"/>
    <property type="project" value="InterPro"/>
</dbReference>
<comment type="caution">
    <text evidence="9">The sequence shown here is derived from an EMBL/GenBank/DDBJ whole genome shotgun (WGS) entry which is preliminary data.</text>
</comment>
<name>A0A3A4KNK4_9NOCA</name>
<evidence type="ECO:0000256" key="2">
    <source>
        <dbReference type="ARBA" id="ARBA00022617"/>
    </source>
</evidence>
<dbReference type="PRINTS" id="PR00385">
    <property type="entry name" value="P450"/>
</dbReference>
<dbReference type="Pfam" id="PF00067">
    <property type="entry name" value="p450"/>
    <property type="match status" value="1"/>
</dbReference>
<dbReference type="GO" id="GO:0004497">
    <property type="term" value="F:monooxygenase activity"/>
    <property type="evidence" value="ECO:0007669"/>
    <property type="project" value="UniProtKB-KW"/>
</dbReference>
<evidence type="ECO:0000256" key="1">
    <source>
        <dbReference type="ARBA" id="ARBA00010617"/>
    </source>
</evidence>
<evidence type="ECO:0000256" key="7">
    <source>
        <dbReference type="PIRSR" id="PIRSR602401-1"/>
    </source>
</evidence>
<evidence type="ECO:0000313" key="9">
    <source>
        <dbReference type="EMBL" id="RJO74710.1"/>
    </source>
</evidence>
<feature type="binding site" description="axial binding residue" evidence="7">
    <location>
        <position position="398"/>
    </location>
    <ligand>
        <name>heme</name>
        <dbReference type="ChEBI" id="CHEBI:30413"/>
    </ligand>
    <ligandPart>
        <name>Fe</name>
        <dbReference type="ChEBI" id="CHEBI:18248"/>
    </ligandPart>
</feature>
<dbReference type="PANTHER" id="PTHR24291">
    <property type="entry name" value="CYTOCHROME P450 FAMILY 4"/>
    <property type="match status" value="1"/>
</dbReference>
<dbReference type="GO" id="GO:0005506">
    <property type="term" value="F:iron ion binding"/>
    <property type="evidence" value="ECO:0007669"/>
    <property type="project" value="InterPro"/>
</dbReference>
<accession>A0A3A4KNK4</accession>
<dbReference type="GO" id="GO:0020037">
    <property type="term" value="F:heme binding"/>
    <property type="evidence" value="ECO:0007669"/>
    <property type="project" value="InterPro"/>
</dbReference>
<dbReference type="InterPro" id="IPR001128">
    <property type="entry name" value="Cyt_P450"/>
</dbReference>
<comment type="similarity">
    <text evidence="1 8">Belongs to the cytochrome P450 family.</text>
</comment>